<feature type="compositionally biased region" description="Basic residues" evidence="1">
    <location>
        <begin position="1"/>
        <end position="11"/>
    </location>
</feature>
<keyword evidence="3" id="KW-1185">Reference proteome</keyword>
<dbReference type="Proteomes" id="UP001247307">
    <property type="component" value="Unassembled WGS sequence"/>
</dbReference>
<protein>
    <recommendedName>
        <fullName evidence="4">Glycosyl transferase family 8</fullName>
    </recommendedName>
</protein>
<evidence type="ECO:0008006" key="4">
    <source>
        <dbReference type="Google" id="ProtNLM"/>
    </source>
</evidence>
<feature type="region of interest" description="Disordered" evidence="1">
    <location>
        <begin position="1"/>
        <end position="23"/>
    </location>
</feature>
<dbReference type="AlphaFoldDB" id="A0AAE3YG45"/>
<name>A0AAE3YG45_9MICC</name>
<accession>A0AAE3YG45</accession>
<evidence type="ECO:0000313" key="3">
    <source>
        <dbReference type="Proteomes" id="UP001247307"/>
    </source>
</evidence>
<dbReference type="SUPFAM" id="SSF53448">
    <property type="entry name" value="Nucleotide-diphospho-sugar transferases"/>
    <property type="match status" value="1"/>
</dbReference>
<reference evidence="2" key="1">
    <citation type="submission" date="2023-07" db="EMBL/GenBank/DDBJ databases">
        <title>Sequencing the genomes of 1000 actinobacteria strains.</title>
        <authorList>
            <person name="Klenk H.-P."/>
        </authorList>
    </citation>
    <scope>NUCLEOTIDE SEQUENCE</scope>
    <source>
        <strain evidence="2">DSM 13988</strain>
    </source>
</reference>
<gene>
    <name evidence="2" type="ORF">J2S35_000552</name>
</gene>
<dbReference type="InterPro" id="IPR029044">
    <property type="entry name" value="Nucleotide-diphossugar_trans"/>
</dbReference>
<organism evidence="2 3">
    <name type="scientific">Falsarthrobacter nasiphocae</name>
    <dbReference type="NCBI Taxonomy" id="189863"/>
    <lineage>
        <taxon>Bacteria</taxon>
        <taxon>Bacillati</taxon>
        <taxon>Actinomycetota</taxon>
        <taxon>Actinomycetes</taxon>
        <taxon>Micrococcales</taxon>
        <taxon>Micrococcaceae</taxon>
        <taxon>Falsarthrobacter</taxon>
    </lineage>
</organism>
<dbReference type="Gene3D" id="3.90.550.10">
    <property type="entry name" value="Spore Coat Polysaccharide Biosynthesis Protein SpsA, Chain A"/>
    <property type="match status" value="1"/>
</dbReference>
<evidence type="ECO:0000313" key="2">
    <source>
        <dbReference type="EMBL" id="MDR6891612.1"/>
    </source>
</evidence>
<sequence>MRHTRVRRRRSTTTTARRQPVSQGFSQPLRVLVPFAQLDEHEQINPNIQAANPVDRYFECMKVAFASVKRVSPDAELVFISNAPLPERHRTDFEALGVASEVIPFLHKAPQGFLPSFQASVFVLDVVAGLDERPCILLDPDVVVIRPLEELVEELGGQCGAYALKMPARHMYNGVSRLTSAEAHARIDGDRTLPWYYGGEMYVFQGPSVRAIQARAERAWETALAEFEAGRTDYLRTEEHIMNYALHRQDVASLDHRVRRIWTAHSMRGVRADDGDLTVWHLPAEKSGGFSRVAVAVGKRDSWFWTVSLPEWRSRLSEEFVLGRRTPLRLALDLAGHGRRLWRQRRVPPFEQLHDHT</sequence>
<dbReference type="RefSeq" id="WP_309849575.1">
    <property type="nucleotide sequence ID" value="NZ_JAVDUI010000001.1"/>
</dbReference>
<dbReference type="EMBL" id="JAVDUI010000001">
    <property type="protein sequence ID" value="MDR6891612.1"/>
    <property type="molecule type" value="Genomic_DNA"/>
</dbReference>
<comment type="caution">
    <text evidence="2">The sequence shown here is derived from an EMBL/GenBank/DDBJ whole genome shotgun (WGS) entry which is preliminary data.</text>
</comment>
<proteinExistence type="predicted"/>
<evidence type="ECO:0000256" key="1">
    <source>
        <dbReference type="SAM" id="MobiDB-lite"/>
    </source>
</evidence>